<reference evidence="9 10" key="1">
    <citation type="journal article" date="2014" name="BMC Genomics">
        <title>Oil accumulation mechanisms of the oleaginous microalga Chlorella protothecoides revealed through its genome, transcriptomes, and proteomes.</title>
        <authorList>
            <person name="Gao C."/>
            <person name="Wang Y."/>
            <person name="Shen Y."/>
            <person name="Yan D."/>
            <person name="He X."/>
            <person name="Dai J."/>
            <person name="Wu Q."/>
        </authorList>
    </citation>
    <scope>NUCLEOTIDE SEQUENCE [LARGE SCALE GENOMIC DNA]</scope>
    <source>
        <strain evidence="9 10">0710</strain>
    </source>
</reference>
<comment type="similarity">
    <text evidence="2 6">Belongs to the major facilitator superfamily. Proton-dependent oligopeptide transporter (POT/PTR) (TC 2.A.17) family.</text>
</comment>
<proteinExistence type="inferred from homology"/>
<evidence type="ECO:0000256" key="7">
    <source>
        <dbReference type="SAM" id="MobiDB-lite"/>
    </source>
</evidence>
<sequence length="594" mass="65871">MASQSPSRLSQAGQPGDEPPRKHRSTLLTVCPFILGNEFCERLAYYGLSTNLILYLTRVMGEESGHAALQVSLFSGTCYLTPLLGAWLADSMWGRYKTIMVFSLIYFLGMLLLATTALVPALTPPPDLYPTRLQNAALFTSLYIVALGTGGIKPNVSAFGADQFDMADPQDRKEKTSFFNWFYFFVNIGSFIAVTVIVWVQENVNWGVGFAIPAACMGLAILVFVAGSPMYTHVVPTESPITRVYNVVMSAWREKRRGGNVSPDEYASFAWLDAATRTRVSPGGVARFTRRQVEEVKLVLRMLPIFVTTILYWTVYMQARRGGGHLRMGSFFVVQGASMNRTMPLPGGGTFTIPAASLAIVNTLGIVLLIPLYDRVVIPLLRRAGRPMTLLRRIGWGMVVCAGAMFAAASLEAWRLRLYAAHDVLPAAGANDWGRVVNLSVWWQAPQYLLVGLSEVFTSIGQLEFFYDQAPDVMRSCSMALQLLSVCIGSYLSGGLIYFADIITRRLDPEGYGWLPKNLNKGRLDLFLLCLGGIMTLNCIIFWRVAVKYEYKTVEHVQRVTILPRLPRESPAPALYGRSVTFMPPSPVMPAVRR</sequence>
<evidence type="ECO:0000256" key="4">
    <source>
        <dbReference type="ARBA" id="ARBA00022989"/>
    </source>
</evidence>
<feature type="transmembrane region" description="Helical" evidence="8">
    <location>
        <begin position="67"/>
        <end position="89"/>
    </location>
</feature>
<feature type="transmembrane region" description="Helical" evidence="8">
    <location>
        <begin position="479"/>
        <end position="500"/>
    </location>
</feature>
<dbReference type="Pfam" id="PF00854">
    <property type="entry name" value="PTR2"/>
    <property type="match status" value="1"/>
</dbReference>
<feature type="transmembrane region" description="Helical" evidence="8">
    <location>
        <begin position="298"/>
        <end position="319"/>
    </location>
</feature>
<dbReference type="InterPro" id="IPR036259">
    <property type="entry name" value="MFS_trans_sf"/>
</dbReference>
<dbReference type="GO" id="GO:0022857">
    <property type="term" value="F:transmembrane transporter activity"/>
    <property type="evidence" value="ECO:0007669"/>
    <property type="project" value="InterPro"/>
</dbReference>
<evidence type="ECO:0000256" key="3">
    <source>
        <dbReference type="ARBA" id="ARBA00022692"/>
    </source>
</evidence>
<keyword evidence="5 8" id="KW-0472">Membrane</keyword>
<dbReference type="CDD" id="cd17351">
    <property type="entry name" value="MFS_NPF"/>
    <property type="match status" value="1"/>
</dbReference>
<dbReference type="eggNOG" id="KOG1237">
    <property type="taxonomic scope" value="Eukaryota"/>
</dbReference>
<evidence type="ECO:0000256" key="8">
    <source>
        <dbReference type="SAM" id="Phobius"/>
    </source>
</evidence>
<feature type="transmembrane region" description="Helical" evidence="8">
    <location>
        <begin position="142"/>
        <end position="161"/>
    </location>
</feature>
<feature type="transmembrane region" description="Helical" evidence="8">
    <location>
        <begin position="181"/>
        <end position="200"/>
    </location>
</feature>
<keyword evidence="10" id="KW-1185">Reference proteome</keyword>
<keyword evidence="4 8" id="KW-1133">Transmembrane helix</keyword>
<evidence type="ECO:0000313" key="10">
    <source>
        <dbReference type="Proteomes" id="UP000028924"/>
    </source>
</evidence>
<dbReference type="Gene3D" id="1.20.1250.20">
    <property type="entry name" value="MFS general substrate transporter like domains"/>
    <property type="match status" value="1"/>
</dbReference>
<dbReference type="GeneID" id="23612630"/>
<evidence type="ECO:0000256" key="5">
    <source>
        <dbReference type="ARBA" id="ARBA00023136"/>
    </source>
</evidence>
<feature type="transmembrane region" description="Helical" evidence="8">
    <location>
        <begin position="526"/>
        <end position="546"/>
    </location>
</feature>
<dbReference type="EMBL" id="KL662146">
    <property type="protein sequence ID" value="KFM27462.1"/>
    <property type="molecule type" value="Genomic_DNA"/>
</dbReference>
<dbReference type="InterPro" id="IPR000109">
    <property type="entry name" value="POT_fam"/>
</dbReference>
<dbReference type="SUPFAM" id="SSF103473">
    <property type="entry name" value="MFS general substrate transporter"/>
    <property type="match status" value="1"/>
</dbReference>
<feature type="transmembrane region" description="Helical" evidence="8">
    <location>
        <begin position="394"/>
        <end position="414"/>
    </location>
</feature>
<evidence type="ECO:0000313" key="9">
    <source>
        <dbReference type="EMBL" id="KFM27462.1"/>
    </source>
</evidence>
<feature type="region of interest" description="Disordered" evidence="7">
    <location>
        <begin position="1"/>
        <end position="23"/>
    </location>
</feature>
<dbReference type="AlphaFoldDB" id="A0A087SP08"/>
<dbReference type="Proteomes" id="UP000028924">
    <property type="component" value="Unassembled WGS sequence"/>
</dbReference>
<keyword evidence="3 6" id="KW-0812">Transmembrane</keyword>
<feature type="transmembrane region" description="Helical" evidence="8">
    <location>
        <begin position="206"/>
        <end position="226"/>
    </location>
</feature>
<feature type="transmembrane region" description="Helical" evidence="8">
    <location>
        <begin position="351"/>
        <end position="373"/>
    </location>
</feature>
<name>A0A087SP08_AUXPR</name>
<dbReference type="OrthoDB" id="8904098at2759"/>
<dbReference type="GO" id="GO:0016020">
    <property type="term" value="C:membrane"/>
    <property type="evidence" value="ECO:0007669"/>
    <property type="project" value="UniProtKB-SubCell"/>
</dbReference>
<dbReference type="RefSeq" id="XP_011400429.1">
    <property type="nucleotide sequence ID" value="XM_011402127.1"/>
</dbReference>
<keyword evidence="6" id="KW-0813">Transport</keyword>
<feature type="transmembrane region" description="Helical" evidence="8">
    <location>
        <begin position="101"/>
        <end position="122"/>
    </location>
</feature>
<feature type="transmembrane region" description="Helical" evidence="8">
    <location>
        <begin position="448"/>
        <end position="467"/>
    </location>
</feature>
<dbReference type="PANTHER" id="PTHR11654">
    <property type="entry name" value="OLIGOPEPTIDE TRANSPORTER-RELATED"/>
    <property type="match status" value="1"/>
</dbReference>
<dbReference type="InterPro" id="IPR018456">
    <property type="entry name" value="PTR2_symporter_CS"/>
</dbReference>
<evidence type="ECO:0000256" key="2">
    <source>
        <dbReference type="ARBA" id="ARBA00005982"/>
    </source>
</evidence>
<dbReference type="GO" id="GO:0006857">
    <property type="term" value="P:oligopeptide transport"/>
    <property type="evidence" value="ECO:0007669"/>
    <property type="project" value="InterPro"/>
</dbReference>
<comment type="subcellular location">
    <subcellularLocation>
        <location evidence="1 6">Membrane</location>
        <topology evidence="1 6">Multi-pass membrane protein</topology>
    </subcellularLocation>
</comment>
<dbReference type="PROSITE" id="PS01023">
    <property type="entry name" value="PTR2_2"/>
    <property type="match status" value="1"/>
</dbReference>
<evidence type="ECO:0000256" key="6">
    <source>
        <dbReference type="RuleBase" id="RU003755"/>
    </source>
</evidence>
<accession>A0A087SP08</accession>
<dbReference type="PROSITE" id="PS01022">
    <property type="entry name" value="PTR2_1"/>
    <property type="match status" value="1"/>
</dbReference>
<dbReference type="KEGG" id="apro:F751_1239"/>
<protein>
    <submittedName>
        <fullName evidence="9">Peptide transporter PTR5</fullName>
    </submittedName>
</protein>
<gene>
    <name evidence="9" type="ORF">F751_1239</name>
</gene>
<organism evidence="9 10">
    <name type="scientific">Auxenochlorella protothecoides</name>
    <name type="common">Green microalga</name>
    <name type="synonym">Chlorella protothecoides</name>
    <dbReference type="NCBI Taxonomy" id="3075"/>
    <lineage>
        <taxon>Eukaryota</taxon>
        <taxon>Viridiplantae</taxon>
        <taxon>Chlorophyta</taxon>
        <taxon>core chlorophytes</taxon>
        <taxon>Trebouxiophyceae</taxon>
        <taxon>Chlorellales</taxon>
        <taxon>Chlorellaceae</taxon>
        <taxon>Auxenochlorella</taxon>
    </lineage>
</organism>
<feature type="compositionally biased region" description="Polar residues" evidence="7">
    <location>
        <begin position="1"/>
        <end position="13"/>
    </location>
</feature>
<evidence type="ECO:0000256" key="1">
    <source>
        <dbReference type="ARBA" id="ARBA00004141"/>
    </source>
</evidence>